<comment type="caution">
    <text evidence="1">The sequence shown here is derived from an EMBL/GenBank/DDBJ whole genome shotgun (WGS) entry which is preliminary data.</text>
</comment>
<gene>
    <name evidence="1" type="ORF">LUZ61_002228</name>
</gene>
<dbReference type="Pfam" id="PF10184">
    <property type="entry name" value="DUF2358"/>
    <property type="match status" value="1"/>
</dbReference>
<proteinExistence type="predicted"/>
<evidence type="ECO:0000313" key="2">
    <source>
        <dbReference type="Proteomes" id="UP001210211"/>
    </source>
</evidence>
<dbReference type="PANTHER" id="PTHR31094">
    <property type="entry name" value="RIKEN CDNA 2310061I04 GENE"/>
    <property type="match status" value="1"/>
</dbReference>
<dbReference type="Gene3D" id="3.10.450.50">
    <property type="match status" value="1"/>
</dbReference>
<dbReference type="InterPro" id="IPR018790">
    <property type="entry name" value="DUF2358"/>
</dbReference>
<accession>A0AAD5ZIJ2</accession>
<dbReference type="EMBL" id="JAMRDG010000001">
    <property type="protein sequence ID" value="KAJ3698523.1"/>
    <property type="molecule type" value="Genomic_DNA"/>
</dbReference>
<name>A0AAD5ZIJ2_9POAL</name>
<dbReference type="AlphaFoldDB" id="A0AAD5ZIJ2"/>
<dbReference type="SUPFAM" id="SSF54427">
    <property type="entry name" value="NTF2-like"/>
    <property type="match status" value="1"/>
</dbReference>
<keyword evidence="2" id="KW-1185">Reference proteome</keyword>
<reference evidence="1 2" key="1">
    <citation type="journal article" date="2022" name="Cell">
        <title>Repeat-based holocentromeres influence genome architecture and karyotype evolution.</title>
        <authorList>
            <person name="Hofstatter P.G."/>
            <person name="Thangavel G."/>
            <person name="Lux T."/>
            <person name="Neumann P."/>
            <person name="Vondrak T."/>
            <person name="Novak P."/>
            <person name="Zhang M."/>
            <person name="Costa L."/>
            <person name="Castellani M."/>
            <person name="Scott A."/>
            <person name="Toegelov H."/>
            <person name="Fuchs J."/>
            <person name="Mata-Sucre Y."/>
            <person name="Dias Y."/>
            <person name="Vanzela A.L.L."/>
            <person name="Huettel B."/>
            <person name="Almeida C.C.S."/>
            <person name="Simkova H."/>
            <person name="Souza G."/>
            <person name="Pedrosa-Harand A."/>
            <person name="Macas J."/>
            <person name="Mayer K.F.X."/>
            <person name="Houben A."/>
            <person name="Marques A."/>
        </authorList>
    </citation>
    <scope>NUCLEOTIDE SEQUENCE [LARGE SCALE GENOMIC DNA]</scope>
    <source>
        <strain evidence="1">RhyTen1mFocal</strain>
    </source>
</reference>
<evidence type="ECO:0000313" key="1">
    <source>
        <dbReference type="EMBL" id="KAJ3698523.1"/>
    </source>
</evidence>
<dbReference type="Proteomes" id="UP001210211">
    <property type="component" value="Unassembled WGS sequence"/>
</dbReference>
<protein>
    <recommendedName>
        <fullName evidence="3">NTF2-like domain-containing protein</fullName>
    </recommendedName>
</protein>
<organism evidence="1 2">
    <name type="scientific">Rhynchospora tenuis</name>
    <dbReference type="NCBI Taxonomy" id="198213"/>
    <lineage>
        <taxon>Eukaryota</taxon>
        <taxon>Viridiplantae</taxon>
        <taxon>Streptophyta</taxon>
        <taxon>Embryophyta</taxon>
        <taxon>Tracheophyta</taxon>
        <taxon>Spermatophyta</taxon>
        <taxon>Magnoliopsida</taxon>
        <taxon>Liliopsida</taxon>
        <taxon>Poales</taxon>
        <taxon>Cyperaceae</taxon>
        <taxon>Cyperoideae</taxon>
        <taxon>Rhynchosporeae</taxon>
        <taxon>Rhynchospora</taxon>
    </lineage>
</organism>
<dbReference type="InterPro" id="IPR032710">
    <property type="entry name" value="NTF2-like_dom_sf"/>
</dbReference>
<sequence length="347" mass="39840">MQYAPYKNTLFQKEYHKFPRQKIKSEQKNPQTIRVPFNTTQTFPLFSSLSLSHFLSHGFSFLVVNKERNIETVKKMSFLLPKLSTSSLLSHHTKFSQTPLTNPTIPSSSFSSSLYLQTKLTALQEKPHLTQSPEKINNQGNNKNQKDDFYLNLGIAVRTLRDDLPSLFVRDLNYDIYRDDITFVDPLNTFQGIENYKLIFWALRFHGKILFHDIGFDITRIWQLSENTIVIRWKLHGTPRVPWEAHGTFEGTSRYKLDRNGKIYEHKVDNLAFNFPKAAVPDPAAVLDLVTAKPVTCPAGPTLGFLNEGDWLEGCTWMELYRKVKGTLEGKGKHPVGMRIEGLLSCS</sequence>
<evidence type="ECO:0008006" key="3">
    <source>
        <dbReference type="Google" id="ProtNLM"/>
    </source>
</evidence>
<dbReference type="PANTHER" id="PTHR31094:SF3">
    <property type="entry name" value="OS04G0613300 PROTEIN"/>
    <property type="match status" value="1"/>
</dbReference>